<evidence type="ECO:0000313" key="7">
    <source>
        <dbReference type="Proteomes" id="UP001210925"/>
    </source>
</evidence>
<evidence type="ECO:0000256" key="1">
    <source>
        <dbReference type="ARBA" id="ARBA00004141"/>
    </source>
</evidence>
<dbReference type="EMBL" id="JADGKB010000192">
    <property type="protein sequence ID" value="KAJ3251233.1"/>
    <property type="molecule type" value="Genomic_DNA"/>
</dbReference>
<keyword evidence="2 5" id="KW-0812">Transmembrane</keyword>
<keyword evidence="4 5" id="KW-0472">Membrane</keyword>
<dbReference type="InterPro" id="IPR004895">
    <property type="entry name" value="Prenylated_rab_accept_PRA1"/>
</dbReference>
<evidence type="ECO:0000256" key="3">
    <source>
        <dbReference type="ARBA" id="ARBA00022989"/>
    </source>
</evidence>
<dbReference type="Proteomes" id="UP001210925">
    <property type="component" value="Unassembled WGS sequence"/>
</dbReference>
<dbReference type="PANTHER" id="PTHR19317:SF0">
    <property type="entry name" value="PRENYLATED RAB ACCEPTOR PROTEIN 1"/>
    <property type="match status" value="1"/>
</dbReference>
<proteinExistence type="inferred from homology"/>
<dbReference type="GO" id="GO:0016020">
    <property type="term" value="C:membrane"/>
    <property type="evidence" value="ECO:0007669"/>
    <property type="project" value="UniProtKB-SubCell"/>
</dbReference>
<evidence type="ECO:0000256" key="4">
    <source>
        <dbReference type="ARBA" id="ARBA00023136"/>
    </source>
</evidence>
<protein>
    <recommendedName>
        <fullName evidence="5">PRA1 family protein</fullName>
    </recommendedName>
</protein>
<dbReference type="GO" id="GO:0005794">
    <property type="term" value="C:Golgi apparatus"/>
    <property type="evidence" value="ECO:0007669"/>
    <property type="project" value="TreeGrafter"/>
</dbReference>
<comment type="caution">
    <text evidence="6">The sequence shown here is derived from an EMBL/GenBank/DDBJ whole genome shotgun (WGS) entry which is preliminary data.</text>
</comment>
<evidence type="ECO:0000256" key="2">
    <source>
        <dbReference type="ARBA" id="ARBA00022692"/>
    </source>
</evidence>
<gene>
    <name evidence="6" type="ORF">HK103_002562</name>
</gene>
<sequence length="180" mass="20361">MITPEVSSQLNKLSTTITDIQPEAISSLKSRLSSIRPFSDFFAKDRFSLPSDFNTFKTRASFNVIYFQNNYLLISVIVVAYFLITDLWLLVSGIFFFGGFKLVASKPDGITILEQKYSQAQLWTVYFVLSFLLFWLSGITSTLIYVFAVCGLFCLGHAGCLDKPIEAEYESMPDYGDEQV</sequence>
<evidence type="ECO:0000313" key="6">
    <source>
        <dbReference type="EMBL" id="KAJ3251233.1"/>
    </source>
</evidence>
<name>A0AAD5U987_9FUNG</name>
<comment type="subcellular location">
    <subcellularLocation>
        <location evidence="1 5">Membrane</location>
        <topology evidence="1 5">Multi-pass membrane protein</topology>
    </subcellularLocation>
</comment>
<dbReference type="Pfam" id="PF03208">
    <property type="entry name" value="PRA1"/>
    <property type="match status" value="1"/>
</dbReference>
<keyword evidence="7" id="KW-1185">Reference proteome</keyword>
<feature type="transmembrane region" description="Helical" evidence="5">
    <location>
        <begin position="71"/>
        <end position="100"/>
    </location>
</feature>
<feature type="transmembrane region" description="Helical" evidence="5">
    <location>
        <begin position="120"/>
        <end position="137"/>
    </location>
</feature>
<reference evidence="6" key="1">
    <citation type="submission" date="2020-05" db="EMBL/GenBank/DDBJ databases">
        <title>Phylogenomic resolution of chytrid fungi.</title>
        <authorList>
            <person name="Stajich J.E."/>
            <person name="Amses K."/>
            <person name="Simmons R."/>
            <person name="Seto K."/>
            <person name="Myers J."/>
            <person name="Bonds A."/>
            <person name="Quandt C.A."/>
            <person name="Barry K."/>
            <person name="Liu P."/>
            <person name="Grigoriev I."/>
            <person name="Longcore J.E."/>
            <person name="James T.Y."/>
        </authorList>
    </citation>
    <scope>NUCLEOTIDE SEQUENCE</scope>
    <source>
        <strain evidence="6">PLAUS21</strain>
    </source>
</reference>
<dbReference type="PANTHER" id="PTHR19317">
    <property type="entry name" value="PRENYLATED RAB ACCEPTOR 1-RELATED"/>
    <property type="match status" value="1"/>
</dbReference>
<keyword evidence="3 5" id="KW-1133">Transmembrane helix</keyword>
<evidence type="ECO:0000256" key="5">
    <source>
        <dbReference type="RuleBase" id="RU363107"/>
    </source>
</evidence>
<comment type="similarity">
    <text evidence="5">Belongs to the PRA1 family.</text>
</comment>
<dbReference type="AlphaFoldDB" id="A0AAD5U987"/>
<accession>A0AAD5U987</accession>
<organism evidence="6 7">
    <name type="scientific">Boothiomyces macroporosus</name>
    <dbReference type="NCBI Taxonomy" id="261099"/>
    <lineage>
        <taxon>Eukaryota</taxon>
        <taxon>Fungi</taxon>
        <taxon>Fungi incertae sedis</taxon>
        <taxon>Chytridiomycota</taxon>
        <taxon>Chytridiomycota incertae sedis</taxon>
        <taxon>Chytridiomycetes</taxon>
        <taxon>Rhizophydiales</taxon>
        <taxon>Terramycetaceae</taxon>
        <taxon>Boothiomyces</taxon>
    </lineage>
</organism>